<organism evidence="12 13">
    <name type="scientific">Dictyostelium firmibasis</name>
    <dbReference type="NCBI Taxonomy" id="79012"/>
    <lineage>
        <taxon>Eukaryota</taxon>
        <taxon>Amoebozoa</taxon>
        <taxon>Evosea</taxon>
        <taxon>Eumycetozoa</taxon>
        <taxon>Dictyostelia</taxon>
        <taxon>Dictyosteliales</taxon>
        <taxon>Dictyosteliaceae</taxon>
        <taxon>Dictyostelium</taxon>
    </lineage>
</organism>
<evidence type="ECO:0000256" key="9">
    <source>
        <dbReference type="ARBA" id="ARBA00048679"/>
    </source>
</evidence>
<keyword evidence="6" id="KW-0418">Kinase</keyword>
<keyword evidence="10" id="KW-1133">Transmembrane helix</keyword>
<evidence type="ECO:0000313" key="12">
    <source>
        <dbReference type="EMBL" id="KAK5584018.1"/>
    </source>
</evidence>
<evidence type="ECO:0000256" key="1">
    <source>
        <dbReference type="ARBA" id="ARBA00005843"/>
    </source>
</evidence>
<evidence type="ECO:0000256" key="8">
    <source>
        <dbReference type="ARBA" id="ARBA00047899"/>
    </source>
</evidence>
<dbReference type="Gene3D" id="1.10.510.10">
    <property type="entry name" value="Transferase(Phosphotransferase) domain 1"/>
    <property type="match status" value="1"/>
</dbReference>
<keyword evidence="3" id="KW-0723">Serine/threonine-protein kinase</keyword>
<dbReference type="PROSITE" id="PS50011">
    <property type="entry name" value="PROTEIN_KINASE_DOM"/>
    <property type="match status" value="1"/>
</dbReference>
<dbReference type="InterPro" id="IPR000719">
    <property type="entry name" value="Prot_kinase_dom"/>
</dbReference>
<dbReference type="PANTHER" id="PTHR46485">
    <property type="entry name" value="LIM DOMAIN KINASE 1"/>
    <property type="match status" value="1"/>
</dbReference>
<evidence type="ECO:0000256" key="3">
    <source>
        <dbReference type="ARBA" id="ARBA00022527"/>
    </source>
</evidence>
<sequence>MEIKDFNIECENLKIEENEFSKGSFAKVYKGSYYGNPVCVKVIKKDTLIDKESWVFLKREIDILKNLLNQGHKNIIRFIGIGEKDSLLFLVTELINGGDLGNILLDHKFHIPWSLRVKIAKDIAEGMEYLHLKQIMHRDLKSNNLLLGKNWTTKSNYHPFIILRIINIIIINIFYFLF</sequence>
<proteinExistence type="inferred from homology"/>
<reference evidence="12 13" key="1">
    <citation type="submission" date="2023-11" db="EMBL/GenBank/DDBJ databases">
        <title>Dfirmibasis_genome.</title>
        <authorList>
            <person name="Edelbroek B."/>
            <person name="Kjellin J."/>
            <person name="Jerlstrom-Hultqvist J."/>
            <person name="Soderbom F."/>
        </authorList>
    </citation>
    <scope>NUCLEOTIDE SEQUENCE [LARGE SCALE GENOMIC DNA]</scope>
    <source>
        <strain evidence="12 13">TNS-C-14</strain>
    </source>
</reference>
<dbReference type="GO" id="GO:0004674">
    <property type="term" value="F:protein serine/threonine kinase activity"/>
    <property type="evidence" value="ECO:0007669"/>
    <property type="project" value="UniProtKB-KW"/>
</dbReference>
<keyword evidence="7" id="KW-0067">ATP-binding</keyword>
<keyword evidence="10" id="KW-0812">Transmembrane</keyword>
<dbReference type="InterPro" id="IPR008271">
    <property type="entry name" value="Ser/Thr_kinase_AS"/>
</dbReference>
<comment type="catalytic activity">
    <reaction evidence="9">
        <text>L-seryl-[protein] + ATP = O-phospho-L-seryl-[protein] + ADP + H(+)</text>
        <dbReference type="Rhea" id="RHEA:17989"/>
        <dbReference type="Rhea" id="RHEA-COMP:9863"/>
        <dbReference type="Rhea" id="RHEA-COMP:11604"/>
        <dbReference type="ChEBI" id="CHEBI:15378"/>
        <dbReference type="ChEBI" id="CHEBI:29999"/>
        <dbReference type="ChEBI" id="CHEBI:30616"/>
        <dbReference type="ChEBI" id="CHEBI:83421"/>
        <dbReference type="ChEBI" id="CHEBI:456216"/>
        <dbReference type="EC" id="2.7.11.1"/>
    </reaction>
</comment>
<dbReference type="InterPro" id="IPR011009">
    <property type="entry name" value="Kinase-like_dom_sf"/>
</dbReference>
<evidence type="ECO:0000256" key="7">
    <source>
        <dbReference type="ARBA" id="ARBA00022840"/>
    </source>
</evidence>
<evidence type="ECO:0000256" key="4">
    <source>
        <dbReference type="ARBA" id="ARBA00022679"/>
    </source>
</evidence>
<dbReference type="PROSITE" id="PS00108">
    <property type="entry name" value="PROTEIN_KINASE_ST"/>
    <property type="match status" value="1"/>
</dbReference>
<comment type="caution">
    <text evidence="12">The sequence shown here is derived from an EMBL/GenBank/DDBJ whole genome shotgun (WGS) entry which is preliminary data.</text>
</comment>
<keyword evidence="10" id="KW-0472">Membrane</keyword>
<evidence type="ECO:0000256" key="6">
    <source>
        <dbReference type="ARBA" id="ARBA00022777"/>
    </source>
</evidence>
<name>A0AAN7U7L3_9MYCE</name>
<comment type="similarity">
    <text evidence="1">Belongs to the protein kinase superfamily. TKL Ser/Thr protein kinase family.</text>
</comment>
<dbReference type="EC" id="2.7.11.1" evidence="2"/>
<protein>
    <recommendedName>
        <fullName evidence="2">non-specific serine/threonine protein kinase</fullName>
        <ecNumber evidence="2">2.7.11.1</ecNumber>
    </recommendedName>
</protein>
<dbReference type="GO" id="GO:0005524">
    <property type="term" value="F:ATP binding"/>
    <property type="evidence" value="ECO:0007669"/>
    <property type="project" value="UniProtKB-KW"/>
</dbReference>
<evidence type="ECO:0000256" key="2">
    <source>
        <dbReference type="ARBA" id="ARBA00012513"/>
    </source>
</evidence>
<evidence type="ECO:0000256" key="5">
    <source>
        <dbReference type="ARBA" id="ARBA00022741"/>
    </source>
</evidence>
<evidence type="ECO:0000259" key="11">
    <source>
        <dbReference type="PROSITE" id="PS50011"/>
    </source>
</evidence>
<feature type="transmembrane region" description="Helical" evidence="10">
    <location>
        <begin position="157"/>
        <end position="177"/>
    </location>
</feature>
<feature type="domain" description="Protein kinase" evidence="11">
    <location>
        <begin position="14"/>
        <end position="178"/>
    </location>
</feature>
<dbReference type="EMBL" id="JAVFKY010000001">
    <property type="protein sequence ID" value="KAK5584018.1"/>
    <property type="molecule type" value="Genomic_DNA"/>
</dbReference>
<keyword evidence="5" id="KW-0547">Nucleotide-binding</keyword>
<dbReference type="AlphaFoldDB" id="A0AAN7U7L3"/>
<dbReference type="PANTHER" id="PTHR46485:SF5">
    <property type="entry name" value="CENTER DIVIDER, ISOFORM A"/>
    <property type="match status" value="1"/>
</dbReference>
<dbReference type="Proteomes" id="UP001344447">
    <property type="component" value="Unassembled WGS sequence"/>
</dbReference>
<dbReference type="SMART" id="SM00220">
    <property type="entry name" value="S_TKc"/>
    <property type="match status" value="1"/>
</dbReference>
<keyword evidence="4" id="KW-0808">Transferase</keyword>
<accession>A0AAN7U7L3</accession>
<comment type="catalytic activity">
    <reaction evidence="8">
        <text>L-threonyl-[protein] + ATP = O-phospho-L-threonyl-[protein] + ADP + H(+)</text>
        <dbReference type="Rhea" id="RHEA:46608"/>
        <dbReference type="Rhea" id="RHEA-COMP:11060"/>
        <dbReference type="Rhea" id="RHEA-COMP:11605"/>
        <dbReference type="ChEBI" id="CHEBI:15378"/>
        <dbReference type="ChEBI" id="CHEBI:30013"/>
        <dbReference type="ChEBI" id="CHEBI:30616"/>
        <dbReference type="ChEBI" id="CHEBI:61977"/>
        <dbReference type="ChEBI" id="CHEBI:456216"/>
        <dbReference type="EC" id="2.7.11.1"/>
    </reaction>
</comment>
<evidence type="ECO:0000256" key="10">
    <source>
        <dbReference type="SAM" id="Phobius"/>
    </source>
</evidence>
<keyword evidence="13" id="KW-1185">Reference proteome</keyword>
<evidence type="ECO:0000313" key="13">
    <source>
        <dbReference type="Proteomes" id="UP001344447"/>
    </source>
</evidence>
<gene>
    <name evidence="12" type="ORF">RB653_005625</name>
</gene>
<dbReference type="InterPro" id="IPR001245">
    <property type="entry name" value="Ser-Thr/Tyr_kinase_cat_dom"/>
</dbReference>
<dbReference type="Pfam" id="PF07714">
    <property type="entry name" value="PK_Tyr_Ser-Thr"/>
    <property type="match status" value="1"/>
</dbReference>
<dbReference type="InterPro" id="IPR050940">
    <property type="entry name" value="Actin_reg-Ser/Thr_kinase"/>
</dbReference>
<dbReference type="SUPFAM" id="SSF56112">
    <property type="entry name" value="Protein kinase-like (PK-like)"/>
    <property type="match status" value="1"/>
</dbReference>